<dbReference type="SUPFAM" id="SSF51182">
    <property type="entry name" value="RmlC-like cupins"/>
    <property type="match status" value="1"/>
</dbReference>
<dbReference type="AlphaFoldDB" id="A0A4P2QNF9"/>
<evidence type="ECO:0000313" key="2">
    <source>
        <dbReference type="Proteomes" id="UP000295497"/>
    </source>
</evidence>
<evidence type="ECO:0000313" key="1">
    <source>
        <dbReference type="EMBL" id="AUX31371.1"/>
    </source>
</evidence>
<proteinExistence type="predicted"/>
<name>A0A4P2QNF9_SORCE</name>
<dbReference type="Proteomes" id="UP000295497">
    <property type="component" value="Chromosome"/>
</dbReference>
<reference evidence="1 2" key="1">
    <citation type="submission" date="2015-09" db="EMBL/GenBank/DDBJ databases">
        <title>Sorangium comparison.</title>
        <authorList>
            <person name="Zaburannyi N."/>
            <person name="Bunk B."/>
            <person name="Overmann J."/>
            <person name="Mueller R."/>
        </authorList>
    </citation>
    <scope>NUCLEOTIDE SEQUENCE [LARGE SCALE GENOMIC DNA]</scope>
    <source>
        <strain evidence="1 2">So ce836</strain>
    </source>
</reference>
<dbReference type="InterPro" id="IPR011051">
    <property type="entry name" value="RmlC_Cupin_sf"/>
</dbReference>
<dbReference type="EMBL" id="CP012672">
    <property type="protein sequence ID" value="AUX31371.1"/>
    <property type="molecule type" value="Genomic_DNA"/>
</dbReference>
<gene>
    <name evidence="1" type="ORF">SOCE836_035000</name>
</gene>
<sequence length="337" mass="36551">MRLAELTALFGQLDFPRSDGHARPPRDHVRAVEGAVRAGLSDDELPLELLALEIERRDGAPELAPFYVVPEVGVRVAFAYWRPGRAAGAHEHSDWTVTAVFHNALDVATFDWDATARARRLVPKRLFSAEAGRVGHIYGPCIHDPRNPTASWSISLHLFGPSDGPMLEAQVGPVEGLTPAAPRPAAGDALSAALLAHERECVRRAQIDALAQRGPRAAALLARLHARGDAGTRARAARALGRPEELDARAALVRRWPGVDLDVIRSAGRAELRARCGERAQLLVRVEAWAEPALRALAAARELRPRDLPGLAEAEQLALARALVDWGTFQPFAAQEN</sequence>
<dbReference type="RefSeq" id="WP_129575176.1">
    <property type="nucleotide sequence ID" value="NZ_CP012672.1"/>
</dbReference>
<accession>A0A4P2QNF9</accession>
<dbReference type="InterPro" id="IPR014710">
    <property type="entry name" value="RmlC-like_jellyroll"/>
</dbReference>
<dbReference type="Gene3D" id="2.60.120.10">
    <property type="entry name" value="Jelly Rolls"/>
    <property type="match status" value="1"/>
</dbReference>
<organism evidence="1 2">
    <name type="scientific">Sorangium cellulosum</name>
    <name type="common">Polyangium cellulosum</name>
    <dbReference type="NCBI Taxonomy" id="56"/>
    <lineage>
        <taxon>Bacteria</taxon>
        <taxon>Pseudomonadati</taxon>
        <taxon>Myxococcota</taxon>
        <taxon>Polyangia</taxon>
        <taxon>Polyangiales</taxon>
        <taxon>Polyangiaceae</taxon>
        <taxon>Sorangium</taxon>
    </lineage>
</organism>
<protein>
    <recommendedName>
        <fullName evidence="3">Cysteine dioxygenase</fullName>
    </recommendedName>
</protein>
<evidence type="ECO:0008006" key="3">
    <source>
        <dbReference type="Google" id="ProtNLM"/>
    </source>
</evidence>